<sequence length="79" mass="8848">MDLLLYITRTDGSKYLAVGALGIGATNAGKKVMVRGWLRDKDVSISLPNIFELEPSSYLRKSYEHFLVVDKPEYDLVLG</sequence>
<dbReference type="OrthoDB" id="2403661at2759"/>
<organism evidence="1 2">
    <name type="scientific">Paraglomus occultum</name>
    <dbReference type="NCBI Taxonomy" id="144539"/>
    <lineage>
        <taxon>Eukaryota</taxon>
        <taxon>Fungi</taxon>
        <taxon>Fungi incertae sedis</taxon>
        <taxon>Mucoromycota</taxon>
        <taxon>Glomeromycotina</taxon>
        <taxon>Glomeromycetes</taxon>
        <taxon>Paraglomerales</taxon>
        <taxon>Paraglomeraceae</taxon>
        <taxon>Paraglomus</taxon>
    </lineage>
</organism>
<accession>A0A9N9E5M8</accession>
<dbReference type="AlphaFoldDB" id="A0A9N9E5M8"/>
<reference evidence="1" key="1">
    <citation type="submission" date="2021-06" db="EMBL/GenBank/DDBJ databases">
        <authorList>
            <person name="Kallberg Y."/>
            <person name="Tangrot J."/>
            <person name="Rosling A."/>
        </authorList>
    </citation>
    <scope>NUCLEOTIDE SEQUENCE</scope>
    <source>
        <strain evidence="1">IA702</strain>
    </source>
</reference>
<comment type="caution">
    <text evidence="1">The sequence shown here is derived from an EMBL/GenBank/DDBJ whole genome shotgun (WGS) entry which is preliminary data.</text>
</comment>
<gene>
    <name evidence="1" type="ORF">POCULU_LOCUS10682</name>
</gene>
<evidence type="ECO:0000313" key="2">
    <source>
        <dbReference type="Proteomes" id="UP000789572"/>
    </source>
</evidence>
<evidence type="ECO:0000313" key="1">
    <source>
        <dbReference type="EMBL" id="CAG8665556.1"/>
    </source>
</evidence>
<dbReference type="Proteomes" id="UP000789572">
    <property type="component" value="Unassembled WGS sequence"/>
</dbReference>
<proteinExistence type="predicted"/>
<keyword evidence="2" id="KW-1185">Reference proteome</keyword>
<feature type="non-terminal residue" evidence="1">
    <location>
        <position position="79"/>
    </location>
</feature>
<protein>
    <submittedName>
        <fullName evidence="1">10821_t:CDS:1</fullName>
    </submittedName>
</protein>
<name>A0A9N9E5M8_9GLOM</name>
<dbReference type="EMBL" id="CAJVPJ010006022">
    <property type="protein sequence ID" value="CAG8665556.1"/>
    <property type="molecule type" value="Genomic_DNA"/>
</dbReference>